<reference evidence="2 3" key="1">
    <citation type="submission" date="2016-10" db="EMBL/GenBank/DDBJ databases">
        <authorList>
            <person name="Cai Z."/>
        </authorList>
    </citation>
    <scope>NUCLEOTIDE SEQUENCE [LARGE SCALE GENOMIC DNA]</scope>
</reference>
<evidence type="ECO:0000256" key="1">
    <source>
        <dbReference type="SAM" id="MobiDB-lite"/>
    </source>
</evidence>
<gene>
    <name evidence="2" type="ORF">BQ4739_LOCUS10093</name>
</gene>
<name>A0A383VYC8_TETOB</name>
<keyword evidence="3" id="KW-1185">Reference proteome</keyword>
<feature type="compositionally biased region" description="Low complexity" evidence="1">
    <location>
        <begin position="101"/>
        <end position="112"/>
    </location>
</feature>
<dbReference type="EMBL" id="FNXT01000957">
    <property type="protein sequence ID" value="SZX69822.1"/>
    <property type="molecule type" value="Genomic_DNA"/>
</dbReference>
<dbReference type="AlphaFoldDB" id="A0A383VYC8"/>
<organism evidence="2 3">
    <name type="scientific">Tetradesmus obliquus</name>
    <name type="common">Green alga</name>
    <name type="synonym">Acutodesmus obliquus</name>
    <dbReference type="NCBI Taxonomy" id="3088"/>
    <lineage>
        <taxon>Eukaryota</taxon>
        <taxon>Viridiplantae</taxon>
        <taxon>Chlorophyta</taxon>
        <taxon>core chlorophytes</taxon>
        <taxon>Chlorophyceae</taxon>
        <taxon>CS clade</taxon>
        <taxon>Sphaeropleales</taxon>
        <taxon>Scenedesmaceae</taxon>
        <taxon>Tetradesmus</taxon>
    </lineage>
</organism>
<accession>A0A383VYC8</accession>
<sequence>METGGMPLRSAAASRGTVPASGCPQGQGLAARQTPGAERPSTVIMAKLYLLAFAGLLLACQLASAAEPAAAADPAHKNKPPGNKTADAKPTKPAGSNADLPKAPKAPAVPAKGKPDVPSGPWSKPSAAVPKGAKGSNHTAAGGVKPAGKRHGGHDGNGSSGKLLNGRKSFFIDPYTPLFTKSEKKLATLSTVRFTNQLVREISWFQPLFVTNGTQVHIGFWSGPGNHGKLVGLLDSINGQYCPPRDATKPKQCAAWDEGVDSSTQMPSYVEMLVEQWYTRGSDAAQNSPNVTIYAGNYKNINPLNFETADQIWGAYSQRYADTARNYFLRTGKRVKAWCYVQGAGAKRIFFRFERPELQILEAEGVVEVMCAKTPNADWQVAADWDVGTSSPACTPPAAAMAEDTSFINVANRK</sequence>
<feature type="region of interest" description="Disordered" evidence="1">
    <location>
        <begin position="1"/>
        <end position="37"/>
    </location>
</feature>
<evidence type="ECO:0000313" key="2">
    <source>
        <dbReference type="EMBL" id="SZX69822.1"/>
    </source>
</evidence>
<feature type="region of interest" description="Disordered" evidence="1">
    <location>
        <begin position="71"/>
        <end position="163"/>
    </location>
</feature>
<evidence type="ECO:0000313" key="3">
    <source>
        <dbReference type="Proteomes" id="UP000256970"/>
    </source>
</evidence>
<dbReference type="Proteomes" id="UP000256970">
    <property type="component" value="Unassembled WGS sequence"/>
</dbReference>
<proteinExistence type="predicted"/>
<protein>
    <submittedName>
        <fullName evidence="2">Uncharacterized protein</fullName>
    </submittedName>
</protein>